<evidence type="ECO:0000313" key="2">
    <source>
        <dbReference type="EMBL" id="CEK98533.1"/>
    </source>
</evidence>
<feature type="non-terminal residue" evidence="2">
    <location>
        <position position="95"/>
    </location>
</feature>
<dbReference type="EMBL" id="HACG01051662">
    <property type="protein sequence ID" value="CEK98533.1"/>
    <property type="molecule type" value="Transcribed_RNA"/>
</dbReference>
<feature type="compositionally biased region" description="Polar residues" evidence="1">
    <location>
        <begin position="17"/>
        <end position="43"/>
    </location>
</feature>
<protein>
    <submittedName>
        <fullName evidence="2">Uncharacterized protein</fullName>
    </submittedName>
</protein>
<organism evidence="2">
    <name type="scientific">Arion vulgaris</name>
    <dbReference type="NCBI Taxonomy" id="1028688"/>
    <lineage>
        <taxon>Eukaryota</taxon>
        <taxon>Metazoa</taxon>
        <taxon>Spiralia</taxon>
        <taxon>Lophotrochozoa</taxon>
        <taxon>Mollusca</taxon>
        <taxon>Gastropoda</taxon>
        <taxon>Heterobranchia</taxon>
        <taxon>Euthyneura</taxon>
        <taxon>Panpulmonata</taxon>
        <taxon>Eupulmonata</taxon>
        <taxon>Stylommatophora</taxon>
        <taxon>Helicina</taxon>
        <taxon>Arionoidea</taxon>
        <taxon>Arionidae</taxon>
        <taxon>Arion</taxon>
    </lineage>
</organism>
<proteinExistence type="predicted"/>
<feature type="non-terminal residue" evidence="2">
    <location>
        <position position="1"/>
    </location>
</feature>
<dbReference type="AlphaFoldDB" id="A0A0B7C004"/>
<gene>
    <name evidence="2" type="primary">ORF218956</name>
</gene>
<reference evidence="2" key="1">
    <citation type="submission" date="2014-12" db="EMBL/GenBank/DDBJ databases">
        <title>Insight into the proteome of Arion vulgaris.</title>
        <authorList>
            <person name="Aradska J."/>
            <person name="Bulat T."/>
            <person name="Smidak R."/>
            <person name="Sarate P."/>
            <person name="Gangsoo J."/>
            <person name="Sialana F."/>
            <person name="Bilban M."/>
            <person name="Lubec G."/>
        </authorList>
    </citation>
    <scope>NUCLEOTIDE SEQUENCE</scope>
    <source>
        <tissue evidence="2">Skin</tissue>
    </source>
</reference>
<feature type="region of interest" description="Disordered" evidence="1">
    <location>
        <begin position="17"/>
        <end position="46"/>
    </location>
</feature>
<accession>A0A0B7C004</accession>
<evidence type="ECO:0000256" key="1">
    <source>
        <dbReference type="SAM" id="MobiDB-lite"/>
    </source>
</evidence>
<name>A0A0B7C004_9EUPU</name>
<sequence length="95" mass="10296">KNIPGLAIPTQLRKLSSNTDQEISSESIVPCTTSSEQDSNLRPNSVIAPNSLHLKSNSFTSSLTSEERSLVMQVINSHNYQHETKSVPSTTAGMP</sequence>